<feature type="non-terminal residue" evidence="5">
    <location>
        <position position="1"/>
    </location>
</feature>
<dbReference type="PANTHER" id="PTHR14304">
    <property type="entry name" value="CELL DIVISION CYCLE AND APOPTOSIS REGULATOR PROTEIN"/>
    <property type="match status" value="1"/>
</dbReference>
<accession>A0A2K3MNP6</accession>
<evidence type="ECO:0000259" key="4">
    <source>
        <dbReference type="Pfam" id="PF19256"/>
    </source>
</evidence>
<dbReference type="AlphaFoldDB" id="A0A2K3MNP6"/>
<dbReference type="Proteomes" id="UP000236291">
    <property type="component" value="Unassembled WGS sequence"/>
</dbReference>
<dbReference type="InterPro" id="IPR045353">
    <property type="entry name" value="LAIKA"/>
</dbReference>
<evidence type="ECO:0000313" key="5">
    <source>
        <dbReference type="EMBL" id="PNX92405.1"/>
    </source>
</evidence>
<dbReference type="Pfam" id="PF19256">
    <property type="entry name" value="LAIKA"/>
    <property type="match status" value="1"/>
</dbReference>
<feature type="compositionally biased region" description="Basic and acidic residues" evidence="3">
    <location>
        <begin position="447"/>
        <end position="468"/>
    </location>
</feature>
<dbReference type="InterPro" id="IPR013126">
    <property type="entry name" value="Hsp_70_fam"/>
</dbReference>
<dbReference type="Pfam" id="PF00012">
    <property type="entry name" value="HSP70"/>
    <property type="match status" value="1"/>
</dbReference>
<keyword evidence="1" id="KW-0547">Nucleotide-binding</keyword>
<feature type="compositionally biased region" description="Basic and acidic residues" evidence="3">
    <location>
        <begin position="377"/>
        <end position="391"/>
    </location>
</feature>
<dbReference type="GO" id="GO:0005634">
    <property type="term" value="C:nucleus"/>
    <property type="evidence" value="ECO:0007669"/>
    <property type="project" value="TreeGrafter"/>
</dbReference>
<organism evidence="5 6">
    <name type="scientific">Trifolium pratense</name>
    <name type="common">Red clover</name>
    <dbReference type="NCBI Taxonomy" id="57577"/>
    <lineage>
        <taxon>Eukaryota</taxon>
        <taxon>Viridiplantae</taxon>
        <taxon>Streptophyta</taxon>
        <taxon>Embryophyta</taxon>
        <taxon>Tracheophyta</taxon>
        <taxon>Spermatophyta</taxon>
        <taxon>Magnoliopsida</taxon>
        <taxon>eudicotyledons</taxon>
        <taxon>Gunneridae</taxon>
        <taxon>Pentapetalae</taxon>
        <taxon>rosids</taxon>
        <taxon>fabids</taxon>
        <taxon>Fabales</taxon>
        <taxon>Fabaceae</taxon>
        <taxon>Papilionoideae</taxon>
        <taxon>50 kb inversion clade</taxon>
        <taxon>NPAAA clade</taxon>
        <taxon>Hologalegina</taxon>
        <taxon>IRL clade</taxon>
        <taxon>Trifolieae</taxon>
        <taxon>Trifolium</taxon>
    </lineage>
</organism>
<dbReference type="GO" id="GO:1990904">
    <property type="term" value="C:ribonucleoprotein complex"/>
    <property type="evidence" value="ECO:0007669"/>
    <property type="project" value="UniProtKB-KW"/>
</dbReference>
<dbReference type="GO" id="GO:0005524">
    <property type="term" value="F:ATP binding"/>
    <property type="evidence" value="ECO:0007669"/>
    <property type="project" value="UniProtKB-KW"/>
</dbReference>
<feature type="compositionally biased region" description="Basic and acidic residues" evidence="3">
    <location>
        <begin position="158"/>
        <end position="173"/>
    </location>
</feature>
<dbReference type="InterPro" id="IPR029047">
    <property type="entry name" value="HSP70_peptide-bd_sf"/>
</dbReference>
<dbReference type="ExpressionAtlas" id="A0A2K3MNP6">
    <property type="expression patterns" value="baseline"/>
</dbReference>
<comment type="caution">
    <text evidence="5">The sequence shown here is derived from an EMBL/GenBank/DDBJ whole genome shotgun (WGS) entry which is preliminary data.</text>
</comment>
<feature type="compositionally biased region" description="Basic and acidic residues" evidence="3">
    <location>
        <begin position="239"/>
        <end position="278"/>
    </location>
</feature>
<dbReference type="GO" id="GO:0006412">
    <property type="term" value="P:translation"/>
    <property type="evidence" value="ECO:0007669"/>
    <property type="project" value="InterPro"/>
</dbReference>
<reference evidence="5 6" key="2">
    <citation type="journal article" date="2017" name="Front. Plant Sci.">
        <title>Gene Classification and Mining of Molecular Markers Useful in Red Clover (Trifolium pratense) Breeding.</title>
        <authorList>
            <person name="Istvanek J."/>
            <person name="Dluhosova J."/>
            <person name="Dluhos P."/>
            <person name="Patkova L."/>
            <person name="Nedelnik J."/>
            <person name="Repkova J."/>
        </authorList>
    </citation>
    <scope>NUCLEOTIDE SEQUENCE [LARGE SCALE GENOMIC DNA]</scope>
    <source>
        <strain evidence="6">cv. Tatra</strain>
        <tissue evidence="5">Young leaves</tissue>
    </source>
</reference>
<protein>
    <submittedName>
        <fullName evidence="5">Heat shock cognate 70 kDa protein 2-like</fullName>
    </submittedName>
</protein>
<name>A0A2K3MNP6_TRIPR</name>
<keyword evidence="5" id="KW-0346">Stress response</keyword>
<feature type="region of interest" description="Disordered" evidence="3">
    <location>
        <begin position="1"/>
        <end position="295"/>
    </location>
</feature>
<evidence type="ECO:0000313" key="6">
    <source>
        <dbReference type="Proteomes" id="UP000236291"/>
    </source>
</evidence>
<dbReference type="InterPro" id="IPR029048">
    <property type="entry name" value="HSP70_C_sf"/>
</dbReference>
<dbReference type="GO" id="GO:0005840">
    <property type="term" value="C:ribosome"/>
    <property type="evidence" value="ECO:0007669"/>
    <property type="project" value="UniProtKB-KW"/>
</dbReference>
<feature type="compositionally biased region" description="Acidic residues" evidence="3">
    <location>
        <begin position="423"/>
        <end position="445"/>
    </location>
</feature>
<feature type="compositionally biased region" description="Basic and acidic residues" evidence="3">
    <location>
        <begin position="359"/>
        <end position="369"/>
    </location>
</feature>
<proteinExistence type="predicted"/>
<evidence type="ECO:0000256" key="2">
    <source>
        <dbReference type="ARBA" id="ARBA00022840"/>
    </source>
</evidence>
<evidence type="ECO:0000256" key="3">
    <source>
        <dbReference type="SAM" id="MobiDB-lite"/>
    </source>
</evidence>
<dbReference type="SUPFAM" id="SSF100934">
    <property type="entry name" value="Heat shock protein 70kD (HSP70), C-terminal subdomain"/>
    <property type="match status" value="1"/>
</dbReference>
<feature type="domain" description="LAIKA" evidence="4">
    <location>
        <begin position="276"/>
        <end position="340"/>
    </location>
</feature>
<dbReference type="GO" id="GO:0006355">
    <property type="term" value="P:regulation of DNA-templated transcription"/>
    <property type="evidence" value="ECO:0007669"/>
    <property type="project" value="InterPro"/>
</dbReference>
<dbReference type="GO" id="GO:0140662">
    <property type="term" value="F:ATP-dependent protein folding chaperone"/>
    <property type="evidence" value="ECO:0007669"/>
    <property type="project" value="InterPro"/>
</dbReference>
<dbReference type="InterPro" id="IPR038562">
    <property type="entry name" value="Ribosomal_eL34_C_sf"/>
</dbReference>
<dbReference type="GO" id="GO:0003735">
    <property type="term" value="F:structural constituent of ribosome"/>
    <property type="evidence" value="ECO:0007669"/>
    <property type="project" value="InterPro"/>
</dbReference>
<sequence>TAKKPSEKDVVDKVATSDVPVDEVKPSVDPTGIQTSRKDIVAADIPDDEGKNDKEINSSEGKPLDKLDPAVNLAVLAKDGTDSTGKQTADADTIVPEGKKPAKVVVVTKRKLKTPTSGEKDDATDSIKRDTKSDKKDEENAVVAPTNDVIQSTGKQATDADTKIVPVAKEKIVKVVPKKKLKVSTSEKPEGAGDSIKNEMKSDNEDKKDGKGTGEKSGSKIAKQKTSEKDTQIVKGKLKVGDKSKDEKVTKEKDGKDEPKSKSSKEVKEKRKSDEPPRHPGLILKTKSTKDSKLRSLSLSLDSLLDYTDKDVEESTLELSLFAESFYEMLQFQMGSRILTFLQKLHEKFVIKRAQRKRQREEEPDKDNANKTPTKCQKGDDDPSVKSETKVDASNPTQEDNEKTVAENDTCSNKEEDVKMENASDEEVELEEEDPEEDPEEEMDNDSPQHDSSNDKNAEQEADAKNDSENVTSNEKAADETSKGERKVKDEVKESKDNVQLNDEKENKVDTIKKETTAVTEVVVDKELLKAFRFFDQNCVGYIRLQIQHLRPTEYNRSRLPRKRWTVNRAYGGVLSRGAVRERFKNKFAITNDKGRLSKEEIEKKVQEAEKYKSEDEEHKKKVEAKNALENYAYNMRNTIKDDNIASKLSADDKKKIEDAIEHAIQWLDGNQLAEADEFEDNNELKHQRYC</sequence>
<dbReference type="STRING" id="57577.A0A2K3MNP6"/>
<feature type="compositionally biased region" description="Basic and acidic residues" evidence="3">
    <location>
        <begin position="185"/>
        <end position="218"/>
    </location>
</feature>
<dbReference type="Gene3D" id="1.20.1270.10">
    <property type="match status" value="1"/>
</dbReference>
<feature type="compositionally biased region" description="Basic and acidic residues" evidence="3">
    <location>
        <begin position="118"/>
        <end position="139"/>
    </location>
</feature>
<feature type="region of interest" description="Disordered" evidence="3">
    <location>
        <begin position="352"/>
        <end position="503"/>
    </location>
</feature>
<keyword evidence="2" id="KW-0067">ATP-binding</keyword>
<dbReference type="PANTHER" id="PTHR14304:SF11">
    <property type="entry name" value="SAP DOMAIN-CONTAINING PROTEIN"/>
    <property type="match status" value="1"/>
</dbReference>
<evidence type="ECO:0000256" key="1">
    <source>
        <dbReference type="ARBA" id="ARBA00022741"/>
    </source>
</evidence>
<dbReference type="InterPro" id="IPR025224">
    <property type="entry name" value="CCAR1/CCAR2"/>
</dbReference>
<feature type="compositionally biased region" description="Basic and acidic residues" evidence="3">
    <location>
        <begin position="400"/>
        <end position="422"/>
    </location>
</feature>
<feature type="compositionally biased region" description="Basic and acidic residues" evidence="3">
    <location>
        <begin position="1"/>
        <end position="12"/>
    </location>
</feature>
<dbReference type="EMBL" id="ASHM01010558">
    <property type="protein sequence ID" value="PNX92405.1"/>
    <property type="molecule type" value="Genomic_DNA"/>
</dbReference>
<feature type="compositionally biased region" description="Basic and acidic residues" evidence="3">
    <location>
        <begin position="48"/>
        <end position="68"/>
    </location>
</feature>
<dbReference type="Gene3D" id="6.20.340.10">
    <property type="match status" value="1"/>
</dbReference>
<dbReference type="SUPFAM" id="SSF100920">
    <property type="entry name" value="Heat shock protein 70kD (HSP70), peptide-binding domain"/>
    <property type="match status" value="1"/>
</dbReference>
<gene>
    <name evidence="5" type="ORF">L195_g015541</name>
</gene>
<reference evidence="5 6" key="1">
    <citation type="journal article" date="2014" name="Am. J. Bot.">
        <title>Genome assembly and annotation for red clover (Trifolium pratense; Fabaceae).</title>
        <authorList>
            <person name="Istvanek J."/>
            <person name="Jaros M."/>
            <person name="Krenek A."/>
            <person name="Repkova J."/>
        </authorList>
    </citation>
    <scope>NUCLEOTIDE SEQUENCE [LARGE SCALE GENOMIC DNA]</scope>
    <source>
        <strain evidence="6">cv. Tatra</strain>
        <tissue evidence="5">Young leaves</tissue>
    </source>
</reference>
<feature type="compositionally biased region" description="Basic and acidic residues" evidence="3">
    <location>
        <begin position="476"/>
        <end position="503"/>
    </location>
</feature>